<proteinExistence type="predicted"/>
<dbReference type="InterPro" id="IPR007813">
    <property type="entry name" value="PilN"/>
</dbReference>
<accession>A0A6I2V139</accession>
<evidence type="ECO:0000313" key="1">
    <source>
        <dbReference type="EMBL" id="MSV25661.1"/>
    </source>
</evidence>
<reference evidence="1 2" key="1">
    <citation type="submission" date="2019-08" db="EMBL/GenBank/DDBJ databases">
        <title>In-depth cultivation of the pig gut microbiome towards novel bacterial diversity and tailored functional studies.</title>
        <authorList>
            <person name="Wylensek D."/>
            <person name="Hitch T.C.A."/>
            <person name="Clavel T."/>
        </authorList>
    </citation>
    <scope>NUCLEOTIDE SEQUENCE [LARGE SCALE GENOMIC DNA]</scope>
    <source>
        <strain evidence="2">WCA-380-WT-3B3</strain>
    </source>
</reference>
<dbReference type="Gene3D" id="3.30.420.380">
    <property type="match status" value="1"/>
</dbReference>
<evidence type="ECO:0000313" key="2">
    <source>
        <dbReference type="Proteomes" id="UP000430222"/>
    </source>
</evidence>
<dbReference type="RefSeq" id="WP_154621419.1">
    <property type="nucleotide sequence ID" value="NZ_CBCTNG010000021.1"/>
</dbReference>
<dbReference type="EMBL" id="VUNL01000013">
    <property type="protein sequence ID" value="MSV25661.1"/>
    <property type="molecule type" value="Genomic_DNA"/>
</dbReference>
<protein>
    <submittedName>
        <fullName evidence="1">PilN domain-containing protein</fullName>
    </submittedName>
</protein>
<dbReference type="SUPFAM" id="SSF53067">
    <property type="entry name" value="Actin-like ATPase domain"/>
    <property type="match status" value="1"/>
</dbReference>
<comment type="caution">
    <text evidence="1">The sequence shown here is derived from an EMBL/GenBank/DDBJ whole genome shotgun (WGS) entry which is preliminary data.</text>
</comment>
<gene>
    <name evidence="1" type="ORF">FYJ78_10905</name>
</gene>
<dbReference type="InterPro" id="IPR043129">
    <property type="entry name" value="ATPase_NBD"/>
</dbReference>
<dbReference type="Pfam" id="PF05137">
    <property type="entry name" value="PilN"/>
    <property type="match status" value="1"/>
</dbReference>
<sequence>MKETIIDGRDGHREKRWLEYMDGRFLKQWGKKAVGLFREEQDDVLGAGMSADGACCLIRLHAEEEGKWHAETPVFWQTDPDADTEPSGQAERCAIEIAKQGWDGIPVVAMVPASMRREYLITLPPGMDEMEQREAAYWELDDKLAREGVQIEQTCTVCHPLSADRGVWIAAVGRDFVEGMASAFHDAELPLKEILCVPPPDSEDWAEWMADFFCTEPDMPLLSEQAGREAALAVAAFLMGERDEKWRRLRLIAPERIPERWNYRRLAAALFGGTFLFLCLMTGWDSWKLYEAGRYKIDAQTQLGHLSMEQRQMEMLERVRRETERKERCLVALSAGNIPWYGILVHFGTMTTEGIWLEQMEMQDGQNIVLKGRAVSYGALSDFVQRFERDTEFFPQGPVLDQSEMQQEAGARQEICFRMMLQL</sequence>
<keyword evidence="2" id="KW-1185">Reference proteome</keyword>
<name>A0A6I2V139_9FIRM</name>
<dbReference type="Proteomes" id="UP000430222">
    <property type="component" value="Unassembled WGS sequence"/>
</dbReference>
<organism evidence="1 2">
    <name type="scientific">Selenomonas montiformis</name>
    <dbReference type="NCBI Taxonomy" id="2652285"/>
    <lineage>
        <taxon>Bacteria</taxon>
        <taxon>Bacillati</taxon>
        <taxon>Bacillota</taxon>
        <taxon>Negativicutes</taxon>
        <taxon>Selenomonadales</taxon>
        <taxon>Selenomonadaceae</taxon>
        <taxon>Selenomonas</taxon>
    </lineage>
</organism>
<dbReference type="AlphaFoldDB" id="A0A6I2V139"/>